<keyword evidence="2" id="KW-1185">Reference proteome</keyword>
<proteinExistence type="predicted"/>
<evidence type="ECO:0000313" key="2">
    <source>
        <dbReference type="Proteomes" id="UP001631969"/>
    </source>
</evidence>
<dbReference type="EMBL" id="JBJURJ010000003">
    <property type="protein sequence ID" value="MFM9327714.1"/>
    <property type="molecule type" value="Genomic_DNA"/>
</dbReference>
<name>A0ACC7NUK0_9BACL</name>
<dbReference type="Proteomes" id="UP001631969">
    <property type="component" value="Unassembled WGS sequence"/>
</dbReference>
<gene>
    <name evidence="1" type="ORF">ACI1P1_05285</name>
</gene>
<comment type="caution">
    <text evidence="1">The sequence shown here is derived from an EMBL/GenBank/DDBJ whole genome shotgun (WGS) entry which is preliminary data.</text>
</comment>
<keyword evidence="1" id="KW-0547">Nucleotide-binding</keyword>
<keyword evidence="1" id="KW-0067">ATP-binding</keyword>
<reference evidence="1" key="1">
    <citation type="submission" date="2024-12" db="EMBL/GenBank/DDBJ databases">
        <authorList>
            <person name="Wu N."/>
        </authorList>
    </citation>
    <scope>NUCLEOTIDE SEQUENCE</scope>
    <source>
        <strain evidence="1">P15</strain>
    </source>
</reference>
<evidence type="ECO:0000313" key="1">
    <source>
        <dbReference type="EMBL" id="MFM9327714.1"/>
    </source>
</evidence>
<organism evidence="1 2">
    <name type="scientific">Paenibacillus mesotrionivorans</name>
    <dbReference type="NCBI Taxonomy" id="3160968"/>
    <lineage>
        <taxon>Bacteria</taxon>
        <taxon>Bacillati</taxon>
        <taxon>Bacillota</taxon>
        <taxon>Bacilli</taxon>
        <taxon>Bacillales</taxon>
        <taxon>Paenibacillaceae</taxon>
        <taxon>Paenibacillus</taxon>
    </lineage>
</organism>
<accession>A0ACC7NUK0</accession>
<protein>
    <submittedName>
        <fullName evidence="1">ABC transporter ATP-binding protein</fullName>
    </submittedName>
</protein>
<sequence>MSLAVQNVEKGYGGRKVLQKVSFTVQPNEFICILGHSGCGKSTLLNLIAGFLQPDSGSITVNGENVKGPSKARSVVFQEHALFPWYNIVDNVAFGPIVQGKGKTAARETAMEYLRLVGLEDVAESMPEQLSGGMKQRVGIARALASGPDILLMDEPFGALDVLTREMMQKELLRIWLELKPSVLFITHSISEAVYLADRILVMKNGEVAKVFEVSMSRPRSNALPEFAQLVQRIQSVLTLE</sequence>